<feature type="transmembrane region" description="Helical" evidence="1">
    <location>
        <begin position="32"/>
        <end position="56"/>
    </location>
</feature>
<keyword evidence="1" id="KW-1133">Transmembrane helix</keyword>
<reference evidence="2 3" key="1">
    <citation type="submission" date="2010-12" db="EMBL/GenBank/DDBJ databases">
        <authorList>
            <person name="Muzny D."/>
            <person name="Qin X."/>
            <person name="Deng J."/>
            <person name="Jiang H."/>
            <person name="Liu Y."/>
            <person name="Qu J."/>
            <person name="Song X.-Z."/>
            <person name="Zhang L."/>
            <person name="Thornton R."/>
            <person name="Coyle M."/>
            <person name="Francisco L."/>
            <person name="Jackson L."/>
            <person name="Javaid M."/>
            <person name="Korchina V."/>
            <person name="Kovar C."/>
            <person name="Mata R."/>
            <person name="Mathew T."/>
            <person name="Ngo R."/>
            <person name="Nguyen L."/>
            <person name="Nguyen N."/>
            <person name="Okwuonu G."/>
            <person name="Ongeri F."/>
            <person name="Pham C."/>
            <person name="Simmons D."/>
            <person name="Wilczek-Boney K."/>
            <person name="Hale W."/>
            <person name="Jakkamsetti A."/>
            <person name="Pham P."/>
            <person name="Ruth R."/>
            <person name="San Lucas F."/>
            <person name="Warren J."/>
            <person name="Zhang J."/>
            <person name="Zhao Z."/>
            <person name="Zhou C."/>
            <person name="Zhu D."/>
            <person name="Lee S."/>
            <person name="Bess C."/>
            <person name="Blankenburg K."/>
            <person name="Forbes L."/>
            <person name="Fu Q."/>
            <person name="Gubbala S."/>
            <person name="Hirani K."/>
            <person name="Jayaseelan J.C."/>
            <person name="Lara F."/>
            <person name="Munidasa M."/>
            <person name="Palculict T."/>
            <person name="Patil S."/>
            <person name="Pu L.-L."/>
            <person name="Saada N."/>
            <person name="Tang L."/>
            <person name="Weissenberger G."/>
            <person name="Zhu Y."/>
            <person name="Hemphill L."/>
            <person name="Shang Y."/>
            <person name="Youmans B."/>
            <person name="Ayvaz T."/>
            <person name="Ross M."/>
            <person name="Santibanez J."/>
            <person name="Aqrawi P."/>
            <person name="Gross S."/>
            <person name="Joshi V."/>
            <person name="Fowler G."/>
            <person name="Nazareth L."/>
            <person name="Reid J."/>
            <person name="Worley K."/>
            <person name="Petrosino J."/>
            <person name="Highlander S."/>
            <person name="Gibbs R."/>
        </authorList>
    </citation>
    <scope>NUCLEOTIDE SEQUENCE [LARGE SCALE GENOMIC DNA]</scope>
    <source>
        <strain evidence="3">DSM 15952 / CCUG 50447 / LMG 22039 / TP 1.5</strain>
    </source>
</reference>
<name>E6LDB6_ENTI1</name>
<accession>E6LDB6</accession>
<dbReference type="STRING" id="888064.HMPREF9088_0356"/>
<dbReference type="RefSeq" id="WP_007207377.1">
    <property type="nucleotide sequence ID" value="NZ_GL622241.1"/>
</dbReference>
<dbReference type="EMBL" id="AEPV01000012">
    <property type="protein sequence ID" value="EFU74790.1"/>
    <property type="molecule type" value="Genomic_DNA"/>
</dbReference>
<feature type="transmembrane region" description="Helical" evidence="1">
    <location>
        <begin position="7"/>
        <end position="26"/>
    </location>
</feature>
<dbReference type="OrthoDB" id="2193994at2"/>
<dbReference type="AlphaFoldDB" id="E6LDB6"/>
<proteinExistence type="predicted"/>
<comment type="caution">
    <text evidence="2">The sequence shown here is derived from an EMBL/GenBank/DDBJ whole genome shotgun (WGS) entry which is preliminary data.</text>
</comment>
<dbReference type="HOGENOM" id="CLU_209005_0_0_9"/>
<evidence type="ECO:0000256" key="1">
    <source>
        <dbReference type="SAM" id="Phobius"/>
    </source>
</evidence>
<gene>
    <name evidence="2" type="ORF">HMPREF9088_0356</name>
</gene>
<keyword evidence="3" id="KW-1185">Reference proteome</keyword>
<evidence type="ECO:0000313" key="3">
    <source>
        <dbReference type="Proteomes" id="UP000010296"/>
    </source>
</evidence>
<evidence type="ECO:0000313" key="2">
    <source>
        <dbReference type="EMBL" id="EFU74790.1"/>
    </source>
</evidence>
<keyword evidence="1" id="KW-0472">Membrane</keyword>
<protein>
    <submittedName>
        <fullName evidence="2">Uncharacterized protein</fullName>
    </submittedName>
</protein>
<organism evidence="2 3">
    <name type="scientific">Enterococcus italicus (strain DSM 15952 / CCUG 50447 / LMG 22039 / TP 1.5)</name>
    <dbReference type="NCBI Taxonomy" id="888064"/>
    <lineage>
        <taxon>Bacteria</taxon>
        <taxon>Bacillati</taxon>
        <taxon>Bacillota</taxon>
        <taxon>Bacilli</taxon>
        <taxon>Lactobacillales</taxon>
        <taxon>Enterococcaceae</taxon>
        <taxon>Enterococcus</taxon>
    </lineage>
</organism>
<dbReference type="Proteomes" id="UP000010296">
    <property type="component" value="Unassembled WGS sequence"/>
</dbReference>
<keyword evidence="1" id="KW-0812">Transmembrane</keyword>
<dbReference type="PATRIC" id="fig|888064.11.peg.1738"/>
<sequence length="66" mass="7708">MSIKRFVQLFCFYFLSIVASYSFIIWLDITSFWGTILIMSVIGYIVLTLPLTLLTLKKKKEEKPAK</sequence>